<proteinExistence type="predicted"/>
<evidence type="ECO:0000313" key="2">
    <source>
        <dbReference type="Proteomes" id="UP000235786"/>
    </source>
</evidence>
<keyword evidence="2" id="KW-1185">Reference proteome</keyword>
<organism evidence="1 2">
    <name type="scientific">Hyaloscypha variabilis (strain UAMH 11265 / GT02V1 / F)</name>
    <name type="common">Meliniomyces variabilis</name>
    <dbReference type="NCBI Taxonomy" id="1149755"/>
    <lineage>
        <taxon>Eukaryota</taxon>
        <taxon>Fungi</taxon>
        <taxon>Dikarya</taxon>
        <taxon>Ascomycota</taxon>
        <taxon>Pezizomycotina</taxon>
        <taxon>Leotiomycetes</taxon>
        <taxon>Helotiales</taxon>
        <taxon>Hyaloscyphaceae</taxon>
        <taxon>Hyaloscypha</taxon>
        <taxon>Hyaloscypha variabilis</taxon>
    </lineage>
</organism>
<protein>
    <submittedName>
        <fullName evidence="1">Uncharacterized protein</fullName>
    </submittedName>
</protein>
<reference evidence="1 2" key="1">
    <citation type="submission" date="2016-04" db="EMBL/GenBank/DDBJ databases">
        <title>A degradative enzymes factory behind the ericoid mycorrhizal symbiosis.</title>
        <authorList>
            <consortium name="DOE Joint Genome Institute"/>
            <person name="Martino E."/>
            <person name="Morin E."/>
            <person name="Grelet G."/>
            <person name="Kuo A."/>
            <person name="Kohler A."/>
            <person name="Daghino S."/>
            <person name="Barry K."/>
            <person name="Choi C."/>
            <person name="Cichocki N."/>
            <person name="Clum A."/>
            <person name="Copeland A."/>
            <person name="Hainaut M."/>
            <person name="Haridas S."/>
            <person name="Labutti K."/>
            <person name="Lindquist E."/>
            <person name="Lipzen A."/>
            <person name="Khouja H.-R."/>
            <person name="Murat C."/>
            <person name="Ohm R."/>
            <person name="Olson A."/>
            <person name="Spatafora J."/>
            <person name="Veneault-Fourrey C."/>
            <person name="Henrissat B."/>
            <person name="Grigoriev I."/>
            <person name="Martin F."/>
            <person name="Perotto S."/>
        </authorList>
    </citation>
    <scope>NUCLEOTIDE SEQUENCE [LARGE SCALE GENOMIC DNA]</scope>
    <source>
        <strain evidence="1 2">F</strain>
    </source>
</reference>
<sequence>MMLIFMRYLRRTGKEAHRPFQAASVSRDSTALPCKIEDATMATILCQRGGSSWDFLRAPYAIDSPIKNVHWINCPHLACLGSMSRAALHSPSCQNREVRHEPEIGSGPLIKGTEARTRSHCGRRELIKPSLPYITTSKSSFYAKKSTWRTINQGKTS</sequence>
<dbReference type="EMBL" id="KZ613948">
    <property type="protein sequence ID" value="PMD38357.1"/>
    <property type="molecule type" value="Genomic_DNA"/>
</dbReference>
<gene>
    <name evidence="1" type="ORF">L207DRAFT_66958</name>
</gene>
<name>A0A2J6RIN9_HYAVF</name>
<dbReference type="Proteomes" id="UP000235786">
    <property type="component" value="Unassembled WGS sequence"/>
</dbReference>
<dbReference type="AlphaFoldDB" id="A0A2J6RIN9"/>
<accession>A0A2J6RIN9</accession>
<evidence type="ECO:0000313" key="1">
    <source>
        <dbReference type="EMBL" id="PMD38357.1"/>
    </source>
</evidence>